<dbReference type="SUPFAM" id="SSF48403">
    <property type="entry name" value="Ankyrin repeat"/>
    <property type="match status" value="1"/>
</dbReference>
<feature type="repeat" description="ANK" evidence="3">
    <location>
        <begin position="45"/>
        <end position="77"/>
    </location>
</feature>
<dbReference type="EMBL" id="CASHTH010002419">
    <property type="protein sequence ID" value="CAI8029606.1"/>
    <property type="molecule type" value="Genomic_DNA"/>
</dbReference>
<evidence type="ECO:0000256" key="3">
    <source>
        <dbReference type="PROSITE-ProRule" id="PRU00023"/>
    </source>
</evidence>
<name>A0AA35WUR3_GEOBA</name>
<feature type="repeat" description="ANK" evidence="3">
    <location>
        <begin position="11"/>
        <end position="43"/>
    </location>
</feature>
<dbReference type="PROSITE" id="PS50297">
    <property type="entry name" value="ANK_REP_REGION"/>
    <property type="match status" value="2"/>
</dbReference>
<evidence type="ECO:0000313" key="4">
    <source>
        <dbReference type="EMBL" id="CAI8029606.1"/>
    </source>
</evidence>
<dbReference type="InterPro" id="IPR002110">
    <property type="entry name" value="Ankyrin_rpt"/>
</dbReference>
<protein>
    <submittedName>
        <fullName evidence="4">Protein VAPYRIN</fullName>
    </submittedName>
</protein>
<accession>A0AA35WUR3</accession>
<dbReference type="PROSITE" id="PS50088">
    <property type="entry name" value="ANK_REPEAT"/>
    <property type="match status" value="2"/>
</dbReference>
<dbReference type="SMART" id="SM00248">
    <property type="entry name" value="ANK"/>
    <property type="match status" value="2"/>
</dbReference>
<dbReference type="Proteomes" id="UP001174909">
    <property type="component" value="Unassembled WGS sequence"/>
</dbReference>
<keyword evidence="5" id="KW-1185">Reference proteome</keyword>
<dbReference type="PRINTS" id="PR01415">
    <property type="entry name" value="ANKYRIN"/>
</dbReference>
<organism evidence="4 5">
    <name type="scientific">Geodia barretti</name>
    <name type="common">Barrett's horny sponge</name>
    <dbReference type="NCBI Taxonomy" id="519541"/>
    <lineage>
        <taxon>Eukaryota</taxon>
        <taxon>Metazoa</taxon>
        <taxon>Porifera</taxon>
        <taxon>Demospongiae</taxon>
        <taxon>Heteroscleromorpha</taxon>
        <taxon>Tetractinellida</taxon>
        <taxon>Astrophorina</taxon>
        <taxon>Geodiidae</taxon>
        <taxon>Geodia</taxon>
    </lineage>
</organism>
<keyword evidence="2 3" id="KW-0040">ANK repeat</keyword>
<dbReference type="InterPro" id="IPR036770">
    <property type="entry name" value="Ankyrin_rpt-contain_sf"/>
</dbReference>
<dbReference type="PANTHER" id="PTHR24173">
    <property type="entry name" value="ANKYRIN REPEAT CONTAINING"/>
    <property type="match status" value="1"/>
</dbReference>
<proteinExistence type="predicted"/>
<dbReference type="AlphaFoldDB" id="A0AA35WUR3"/>
<keyword evidence="1" id="KW-0677">Repeat</keyword>
<reference evidence="4" key="1">
    <citation type="submission" date="2023-03" db="EMBL/GenBank/DDBJ databases">
        <authorList>
            <person name="Steffen K."/>
            <person name="Cardenas P."/>
        </authorList>
    </citation>
    <scope>NUCLEOTIDE SEQUENCE</scope>
</reference>
<evidence type="ECO:0000313" key="5">
    <source>
        <dbReference type="Proteomes" id="UP001174909"/>
    </source>
</evidence>
<gene>
    <name evidence="4" type="ORF">GBAR_LOCUS16802</name>
</gene>
<sequence>MSTSTVHHILNGWTPLMRASFDGHVEIVRLLIEAKAQLNIQEKEDGATALHLAAQEGKADVVRLLTEAGAQLDIQRTDGTTPLFILPVKGTQ</sequence>
<evidence type="ECO:0000256" key="2">
    <source>
        <dbReference type="ARBA" id="ARBA00023043"/>
    </source>
</evidence>
<dbReference type="Pfam" id="PF12796">
    <property type="entry name" value="Ank_2"/>
    <property type="match status" value="1"/>
</dbReference>
<comment type="caution">
    <text evidence="4">The sequence shown here is derived from an EMBL/GenBank/DDBJ whole genome shotgun (WGS) entry which is preliminary data.</text>
</comment>
<evidence type="ECO:0000256" key="1">
    <source>
        <dbReference type="ARBA" id="ARBA00022737"/>
    </source>
</evidence>
<dbReference type="Gene3D" id="1.25.40.20">
    <property type="entry name" value="Ankyrin repeat-containing domain"/>
    <property type="match status" value="1"/>
</dbReference>
<dbReference type="PANTHER" id="PTHR24173:SF74">
    <property type="entry name" value="ANKYRIN REPEAT DOMAIN-CONTAINING PROTEIN 16"/>
    <property type="match status" value="1"/>
</dbReference>